<dbReference type="GO" id="GO:0032259">
    <property type="term" value="P:methylation"/>
    <property type="evidence" value="ECO:0007669"/>
    <property type="project" value="UniProtKB-KW"/>
</dbReference>
<feature type="domain" description="Methyltransferase type 11" evidence="1">
    <location>
        <begin position="80"/>
        <end position="146"/>
    </location>
</feature>
<dbReference type="SUPFAM" id="SSF53335">
    <property type="entry name" value="S-adenosyl-L-methionine-dependent methyltransferases"/>
    <property type="match status" value="1"/>
</dbReference>
<name>A0A932A679_9BACT</name>
<protein>
    <submittedName>
        <fullName evidence="2">Methyltransferase domain-containing protein</fullName>
    </submittedName>
</protein>
<evidence type="ECO:0000313" key="2">
    <source>
        <dbReference type="EMBL" id="MBI2677450.1"/>
    </source>
</evidence>
<organism evidence="2 3">
    <name type="scientific">Candidatus Korobacter versatilis</name>
    <dbReference type="NCBI Taxonomy" id="658062"/>
    <lineage>
        <taxon>Bacteria</taxon>
        <taxon>Pseudomonadati</taxon>
        <taxon>Acidobacteriota</taxon>
        <taxon>Terriglobia</taxon>
        <taxon>Terriglobales</taxon>
        <taxon>Candidatus Korobacteraceae</taxon>
        <taxon>Candidatus Korobacter</taxon>
    </lineage>
</organism>
<dbReference type="AlphaFoldDB" id="A0A932A679"/>
<dbReference type="InterPro" id="IPR029063">
    <property type="entry name" value="SAM-dependent_MTases_sf"/>
</dbReference>
<reference evidence="2" key="1">
    <citation type="submission" date="2020-07" db="EMBL/GenBank/DDBJ databases">
        <title>Huge and variable diversity of episymbiotic CPR bacteria and DPANN archaea in groundwater ecosystems.</title>
        <authorList>
            <person name="He C.Y."/>
            <person name="Keren R."/>
            <person name="Whittaker M."/>
            <person name="Farag I.F."/>
            <person name="Doudna J."/>
            <person name="Cate J.H.D."/>
            <person name="Banfield J.F."/>
        </authorList>
    </citation>
    <scope>NUCLEOTIDE SEQUENCE</scope>
    <source>
        <strain evidence="2">NC_groundwater_580_Pr5_B-0.1um_64_19</strain>
    </source>
</reference>
<keyword evidence="2" id="KW-0489">Methyltransferase</keyword>
<dbReference type="Proteomes" id="UP000779809">
    <property type="component" value="Unassembled WGS sequence"/>
</dbReference>
<sequence length="227" mass="24972">MRRIVVPELLDTDAGTPAEIESSLADLRAINRRFGGAETLFQLVRAAARQRGLARLSLLDVAGASGDVPRSVQSRLRDEGIELAVTVLDRVAGHLNGCFPAIAADALRMPLRDASFDLVSCSLFLHHLEPEEIISFVDEALRVTRHAVLLNDLRRTPLHLALVYAARPLFRSPLTKHDAPASVRRAYTPSELRTLVGRTRAARVELSTFYLFRMGATVWKSAPTGNT</sequence>
<evidence type="ECO:0000259" key="1">
    <source>
        <dbReference type="Pfam" id="PF08241"/>
    </source>
</evidence>
<dbReference type="Gene3D" id="3.40.50.150">
    <property type="entry name" value="Vaccinia Virus protein VP39"/>
    <property type="match status" value="1"/>
</dbReference>
<evidence type="ECO:0000313" key="3">
    <source>
        <dbReference type="Proteomes" id="UP000779809"/>
    </source>
</evidence>
<dbReference type="Pfam" id="PF08241">
    <property type="entry name" value="Methyltransf_11"/>
    <property type="match status" value="1"/>
</dbReference>
<dbReference type="InterPro" id="IPR013216">
    <property type="entry name" value="Methyltransf_11"/>
</dbReference>
<dbReference type="GO" id="GO:0008757">
    <property type="term" value="F:S-adenosylmethionine-dependent methyltransferase activity"/>
    <property type="evidence" value="ECO:0007669"/>
    <property type="project" value="InterPro"/>
</dbReference>
<proteinExistence type="predicted"/>
<keyword evidence="2" id="KW-0808">Transferase</keyword>
<gene>
    <name evidence="2" type="ORF">HYX28_01570</name>
</gene>
<dbReference type="EMBL" id="JACPNR010000004">
    <property type="protein sequence ID" value="MBI2677450.1"/>
    <property type="molecule type" value="Genomic_DNA"/>
</dbReference>
<comment type="caution">
    <text evidence="2">The sequence shown here is derived from an EMBL/GenBank/DDBJ whole genome shotgun (WGS) entry which is preliminary data.</text>
</comment>
<accession>A0A932A679</accession>